<dbReference type="InterPro" id="IPR011257">
    <property type="entry name" value="DNA_glycosylase"/>
</dbReference>
<gene>
    <name evidence="6" type="ORF">GXW71_26435</name>
</gene>
<dbReference type="EMBL" id="JAAGBB010000044">
    <property type="protein sequence ID" value="MBR0667921.1"/>
    <property type="molecule type" value="Genomic_DNA"/>
</dbReference>
<dbReference type="EC" id="3.2.2.21" evidence="2"/>
<keyword evidence="3" id="KW-0227">DNA damage</keyword>
<evidence type="ECO:0000313" key="6">
    <source>
        <dbReference type="EMBL" id="MBR0667921.1"/>
    </source>
</evidence>
<evidence type="ECO:0000259" key="5">
    <source>
        <dbReference type="SMART" id="SM00478"/>
    </source>
</evidence>
<dbReference type="Proteomes" id="UP001196870">
    <property type="component" value="Unassembled WGS sequence"/>
</dbReference>
<dbReference type="Gene3D" id="1.10.340.30">
    <property type="entry name" value="Hypothetical protein, domain 2"/>
    <property type="match status" value="1"/>
</dbReference>
<dbReference type="InterPro" id="IPR051912">
    <property type="entry name" value="Alkylbase_DNA_Glycosylase/TA"/>
</dbReference>
<keyword evidence="7" id="KW-1185">Reference proteome</keyword>
<feature type="domain" description="HhH-GPD" evidence="5">
    <location>
        <begin position="60"/>
        <end position="216"/>
    </location>
</feature>
<dbReference type="PANTHER" id="PTHR43003">
    <property type="entry name" value="DNA-3-METHYLADENINE GLYCOSYLASE"/>
    <property type="match status" value="1"/>
</dbReference>
<sequence length="234" mass="25220">MAVTALAPHTPRALPLVANAAALTHLRRDPVLKRVIRQIGPCTMRPVRREPYEALVRSIAHQQVHGRAAEAILGRFIALFPEEPFPSATSVLAADPAALRACGFSGSKIAAIRDIAEKTAGGLVPSRRASARIPDDTLIERLTAIRGVGRWTVEMLLMFTLGRPDILPVDDFGVRDGWRVAAGLDAQPKPKELAAIGEAWSPWRSVAAWYLWRAADAVKKVKLPADTAVALPGG</sequence>
<comment type="catalytic activity">
    <reaction evidence="1">
        <text>Hydrolysis of alkylated DNA, releasing 3-methyladenine, 3-methylguanine, 7-methylguanine and 7-methyladenine.</text>
        <dbReference type="EC" id="3.2.2.21"/>
    </reaction>
</comment>
<dbReference type="Gene3D" id="1.10.1670.40">
    <property type="match status" value="1"/>
</dbReference>
<evidence type="ECO:0000313" key="7">
    <source>
        <dbReference type="Proteomes" id="UP001196870"/>
    </source>
</evidence>
<reference evidence="7" key="1">
    <citation type="journal article" date="2021" name="Syst. Appl. Microbiol.">
        <title>Roseomonas hellenica sp. nov., isolated from roots of wild-growing Alkanna tinctoria.</title>
        <authorList>
            <person name="Rat A."/>
            <person name="Naranjo H.D."/>
            <person name="Lebbe L."/>
            <person name="Cnockaert M."/>
            <person name="Krigas N."/>
            <person name="Grigoriadou K."/>
            <person name="Maloupa E."/>
            <person name="Willems A."/>
        </authorList>
    </citation>
    <scope>NUCLEOTIDE SEQUENCE [LARGE SCALE GENOMIC DNA]</scope>
    <source>
        <strain evidence="7">LMG 31523</strain>
    </source>
</reference>
<name>A0ABS5F5V7_9PROT</name>
<evidence type="ECO:0000256" key="1">
    <source>
        <dbReference type="ARBA" id="ARBA00000086"/>
    </source>
</evidence>
<proteinExistence type="predicted"/>
<dbReference type="RefSeq" id="WP_211855698.1">
    <property type="nucleotide sequence ID" value="NZ_JAAGBB010000044.1"/>
</dbReference>
<dbReference type="PANTHER" id="PTHR43003:SF5">
    <property type="entry name" value="DNA-3-METHYLADENINE GLYCOSYLASE"/>
    <property type="match status" value="1"/>
</dbReference>
<comment type="caution">
    <text evidence="6">The sequence shown here is derived from an EMBL/GenBank/DDBJ whole genome shotgun (WGS) entry which is preliminary data.</text>
</comment>
<evidence type="ECO:0000256" key="4">
    <source>
        <dbReference type="ARBA" id="ARBA00023204"/>
    </source>
</evidence>
<dbReference type="SMART" id="SM00478">
    <property type="entry name" value="ENDO3c"/>
    <property type="match status" value="1"/>
</dbReference>
<organism evidence="6 7">
    <name type="scientific">Plastoroseomonas hellenica</name>
    <dbReference type="NCBI Taxonomy" id="2687306"/>
    <lineage>
        <taxon>Bacteria</taxon>
        <taxon>Pseudomonadati</taxon>
        <taxon>Pseudomonadota</taxon>
        <taxon>Alphaproteobacteria</taxon>
        <taxon>Acetobacterales</taxon>
        <taxon>Acetobacteraceae</taxon>
        <taxon>Plastoroseomonas</taxon>
    </lineage>
</organism>
<dbReference type="CDD" id="cd00056">
    <property type="entry name" value="ENDO3c"/>
    <property type="match status" value="1"/>
</dbReference>
<dbReference type="SUPFAM" id="SSF48150">
    <property type="entry name" value="DNA-glycosylase"/>
    <property type="match status" value="1"/>
</dbReference>
<dbReference type="Pfam" id="PF00730">
    <property type="entry name" value="HhH-GPD"/>
    <property type="match status" value="1"/>
</dbReference>
<evidence type="ECO:0000256" key="2">
    <source>
        <dbReference type="ARBA" id="ARBA00012000"/>
    </source>
</evidence>
<accession>A0ABS5F5V7</accession>
<keyword evidence="4" id="KW-0234">DNA repair</keyword>
<evidence type="ECO:0000256" key="3">
    <source>
        <dbReference type="ARBA" id="ARBA00022763"/>
    </source>
</evidence>
<dbReference type="InterPro" id="IPR003265">
    <property type="entry name" value="HhH-GPD_domain"/>
</dbReference>
<protein>
    <recommendedName>
        <fullName evidence="2">DNA-3-methyladenine glycosylase II</fullName>
        <ecNumber evidence="2">3.2.2.21</ecNumber>
    </recommendedName>
</protein>